<reference evidence="1" key="1">
    <citation type="submission" date="2025-02" db="EMBL/GenBank/DDBJ databases">
        <title>Complete genome sequences of 52 Bacillus and Priestia strains isolated from West-African fermentations and 26 reference strains from the DSMZ collection.</title>
        <authorList>
            <person name="Wiedenbein E.S."/>
            <person name="Canoy T.S."/>
            <person name="Hui Y."/>
            <person name="Parkouda C."/>
            <person name="Dawende C."/>
            <person name="Ametefe E."/>
            <person name="Jespersen L."/>
            <person name="Nielsen D.S."/>
        </authorList>
    </citation>
    <scope>NUCLEOTIDE SEQUENCE</scope>
    <source>
        <strain evidence="1">PRO122</strain>
    </source>
</reference>
<name>A0AC61Z5B0_BACIU</name>
<gene>
    <name evidence="1" type="ORF">P5658_09590</name>
</gene>
<organism evidence="1 2">
    <name type="scientific">Bacillus subtilis</name>
    <dbReference type="NCBI Taxonomy" id="1423"/>
    <lineage>
        <taxon>Bacteria</taxon>
        <taxon>Bacillati</taxon>
        <taxon>Bacillota</taxon>
        <taxon>Bacilli</taxon>
        <taxon>Bacillales</taxon>
        <taxon>Bacillaceae</taxon>
        <taxon>Bacillus</taxon>
    </lineage>
</organism>
<protein>
    <submittedName>
        <fullName evidence="1">Uncharacterized protein</fullName>
    </submittedName>
</protein>
<dbReference type="EMBL" id="CP121756">
    <property type="protein sequence ID" value="WGE08486.1"/>
    <property type="molecule type" value="Genomic_DNA"/>
</dbReference>
<accession>A0AC61Z5B0</accession>
<proteinExistence type="predicted"/>
<sequence>MNVYYKKTVVGWWNIYPAGSDAQFVNLSPEEFFTLLPQVSRKAFAGCAEICTTGSSGAFLFDKNVVKL</sequence>
<evidence type="ECO:0000313" key="2">
    <source>
        <dbReference type="Proteomes" id="UP001217185"/>
    </source>
</evidence>
<dbReference type="Proteomes" id="UP001217185">
    <property type="component" value="Chromosome"/>
</dbReference>
<evidence type="ECO:0000313" key="1">
    <source>
        <dbReference type="EMBL" id="WGE08486.1"/>
    </source>
</evidence>